<comment type="caution">
    <text evidence="4">The sequence shown here is derived from an EMBL/GenBank/DDBJ whole genome shotgun (WGS) entry which is preliminary data.</text>
</comment>
<sequence length="798" mass="85510">MSTQARASLHTLQYAHPSRAWTDALPVGNGRRGAMCAGGAGYERLWLNDLEAWSGLPGADPLAGVEDRAADALAAVRRAVDDGDAAEAERLLQRQQTPWVQAFLPLGRVDVEVAGPTGEASGYHRALDLTTGIASQHYGIDGCRVQHETWADRPTGAILHRVVASRPVRLRLAHDARLRRRRANTPTGDGFEAEWWLPVDVAPGHEQPAEPIRYDVERGRVATVTVSVGARCEASDDGVLTPPATEHLVRVLTRVGPAAPEAHAASTTVAAPRRERDGAALREAHIAVHREQYLRCSLELPSHPDVAMLDTDERVRRASERPDPGLAALAFHYGRYLLMAGSQPGGRPLTLQGLWNAELPGPWSSAYTTNINLQMAYWPAEVTALGECHEPLLRFVREVAAGPGAVVARDLHGADGWAMHHNSDVWGHAAPVGAGAGDPAWAFWPMGGVWLALHAWEHFAFSPGTDADVAELRASWPAVVGAARFARSWIQRDRAGARTSPSTSPENHYLDATGAMRSVDESSTMDCELLRELGDVCASAAAVLDERDQEVTALIAELVETTGLLPSLRVRGDGTLAEWSRDLAEAEPGHRHLSHLVGLFPFARITPERTPELADAARASILGRGEESTGWALAWRAAMWARLGDGDRVERQLALALRPADGDGPPAADGHGHVAGEHRGGLYGNLFSAHPPFQVDGNLGLTAAIAEALVQSHGGVLRLLPALPPGWVEGRVHGIRARGGVTVDLHWSEGRILTVELHAEGPCRIDVLGPGIEALGCELRPGAVTRLQPVGHLAEGVS</sequence>
<keyword evidence="5" id="KW-1185">Reference proteome</keyword>
<feature type="domain" description="Alpha fucosidase A-like C-terminal" evidence="2">
    <location>
        <begin position="711"/>
        <end position="760"/>
    </location>
</feature>
<dbReference type="Pfam" id="PF21307">
    <property type="entry name" value="Glyco_hydro_95_C"/>
    <property type="match status" value="1"/>
</dbReference>
<dbReference type="InterPro" id="IPR054363">
    <property type="entry name" value="GH95_cat"/>
</dbReference>
<evidence type="ECO:0000259" key="3">
    <source>
        <dbReference type="Pfam" id="PF22124"/>
    </source>
</evidence>
<reference evidence="4 5" key="1">
    <citation type="journal article" date="2019" name="Int. J. Syst. Evol. Microbiol.">
        <title>The Global Catalogue of Microorganisms (GCM) 10K type strain sequencing project: providing services to taxonomists for standard genome sequencing and annotation.</title>
        <authorList>
            <consortium name="The Broad Institute Genomics Platform"/>
            <consortium name="The Broad Institute Genome Sequencing Center for Infectious Disease"/>
            <person name="Wu L."/>
            <person name="Ma J."/>
        </authorList>
    </citation>
    <scope>NUCLEOTIDE SEQUENCE [LARGE SCALE GENOMIC DNA]</scope>
    <source>
        <strain evidence="4 5">JCM 14323</strain>
    </source>
</reference>
<dbReference type="PIRSF" id="PIRSF007663">
    <property type="entry name" value="UCP007663"/>
    <property type="match status" value="1"/>
</dbReference>
<keyword evidence="4" id="KW-0378">Hydrolase</keyword>
<feature type="domain" description="Glycosyl hydrolase family 95 N-terminal" evidence="1">
    <location>
        <begin position="12"/>
        <end position="213"/>
    </location>
</feature>
<evidence type="ECO:0000313" key="5">
    <source>
        <dbReference type="Proteomes" id="UP001501746"/>
    </source>
</evidence>
<protein>
    <submittedName>
        <fullName evidence="4">Glycoside hydrolase family 95 protein</fullName>
    </submittedName>
</protein>
<evidence type="ECO:0000313" key="4">
    <source>
        <dbReference type="EMBL" id="GAA1822257.1"/>
    </source>
</evidence>
<dbReference type="EMBL" id="BAAANK010000001">
    <property type="protein sequence ID" value="GAA1822257.1"/>
    <property type="molecule type" value="Genomic_DNA"/>
</dbReference>
<dbReference type="Gene3D" id="1.50.10.10">
    <property type="match status" value="1"/>
</dbReference>
<dbReference type="Proteomes" id="UP001501746">
    <property type="component" value="Unassembled WGS sequence"/>
</dbReference>
<evidence type="ECO:0000259" key="1">
    <source>
        <dbReference type="Pfam" id="PF14498"/>
    </source>
</evidence>
<dbReference type="InterPro" id="IPR016518">
    <property type="entry name" value="Alpha-L-fucosidase"/>
</dbReference>
<dbReference type="Pfam" id="PF22124">
    <property type="entry name" value="Glyco_hydro_95_cat"/>
    <property type="match status" value="1"/>
</dbReference>
<dbReference type="InterPro" id="IPR008928">
    <property type="entry name" value="6-hairpin_glycosidase_sf"/>
</dbReference>
<dbReference type="InterPro" id="IPR012341">
    <property type="entry name" value="6hp_glycosidase-like_sf"/>
</dbReference>
<organism evidence="4 5">
    <name type="scientific">Agromyces salentinus</name>
    <dbReference type="NCBI Taxonomy" id="269421"/>
    <lineage>
        <taxon>Bacteria</taxon>
        <taxon>Bacillati</taxon>
        <taxon>Actinomycetota</taxon>
        <taxon>Actinomycetes</taxon>
        <taxon>Micrococcales</taxon>
        <taxon>Microbacteriaceae</taxon>
        <taxon>Agromyces</taxon>
    </lineage>
</organism>
<name>A0ABN2ME47_9MICO</name>
<dbReference type="InterPro" id="IPR027414">
    <property type="entry name" value="GH95_N_dom"/>
</dbReference>
<evidence type="ECO:0000259" key="2">
    <source>
        <dbReference type="Pfam" id="PF21307"/>
    </source>
</evidence>
<feature type="domain" description="Glycosyl hydrolase family 95 catalytic" evidence="3">
    <location>
        <begin position="280"/>
        <end position="709"/>
    </location>
</feature>
<dbReference type="InterPro" id="IPR049053">
    <property type="entry name" value="AFCA-like_C"/>
</dbReference>
<proteinExistence type="predicted"/>
<accession>A0ABN2ME47</accession>
<dbReference type="PANTHER" id="PTHR31084">
    <property type="entry name" value="ALPHA-L-FUCOSIDASE 2"/>
    <property type="match status" value="1"/>
</dbReference>
<dbReference type="GO" id="GO:0016787">
    <property type="term" value="F:hydrolase activity"/>
    <property type="evidence" value="ECO:0007669"/>
    <property type="project" value="UniProtKB-KW"/>
</dbReference>
<gene>
    <name evidence="4" type="ORF">GCM10009750_00780</name>
</gene>
<dbReference type="SUPFAM" id="SSF48208">
    <property type="entry name" value="Six-hairpin glycosidases"/>
    <property type="match status" value="1"/>
</dbReference>
<dbReference type="RefSeq" id="WP_157426104.1">
    <property type="nucleotide sequence ID" value="NZ_BAAANK010000001.1"/>
</dbReference>
<dbReference type="Pfam" id="PF14498">
    <property type="entry name" value="Glyco_hyd_65N_2"/>
    <property type="match status" value="1"/>
</dbReference>
<dbReference type="PANTHER" id="PTHR31084:SF0">
    <property type="entry name" value="ALPHA-L-FUCOSIDASE 2"/>
    <property type="match status" value="1"/>
</dbReference>